<dbReference type="Gene3D" id="2.70.40.10">
    <property type="match status" value="1"/>
</dbReference>
<evidence type="ECO:0000259" key="6">
    <source>
        <dbReference type="Pfam" id="PF00692"/>
    </source>
</evidence>
<evidence type="ECO:0000256" key="3">
    <source>
        <dbReference type="ARBA" id="ARBA00022801"/>
    </source>
</evidence>
<proteinExistence type="inferred from homology"/>
<sequence>MKVKIKRIDKSLPLPTYETAGAVCFDLSARESVIVQPGGLAKIKLNIIVETPAGYMLMLVPRSSLPAKKPGLIYPHGVGVIDQDYRGPDDELMLQVKNVGSQSVEIKRGERIAQAGFVRIEHAELEEVEEVAASSRGGFGSTG</sequence>
<comment type="similarity">
    <text evidence="1">Belongs to the dUTPase family.</text>
</comment>
<name>A0A420ZD35_UNCK3</name>
<dbReference type="InterPro" id="IPR033704">
    <property type="entry name" value="dUTPase_trimeric"/>
</dbReference>
<dbReference type="NCBIfam" id="NF001862">
    <property type="entry name" value="PRK00601.1"/>
    <property type="match status" value="1"/>
</dbReference>
<comment type="caution">
    <text evidence="7">The sequence shown here is derived from an EMBL/GenBank/DDBJ whole genome shotgun (WGS) entry which is preliminary data.</text>
</comment>
<dbReference type="PANTHER" id="PTHR11241">
    <property type="entry name" value="DEOXYURIDINE 5'-TRIPHOSPHATE NUCLEOTIDOHYDROLASE"/>
    <property type="match status" value="1"/>
</dbReference>
<dbReference type="GO" id="GO:0004170">
    <property type="term" value="F:dUTP diphosphatase activity"/>
    <property type="evidence" value="ECO:0007669"/>
    <property type="project" value="UniProtKB-EC"/>
</dbReference>
<reference evidence="7 8" key="1">
    <citation type="submission" date="2018-06" db="EMBL/GenBank/DDBJ databases">
        <title>Extensive metabolic versatility and redundancy in microbially diverse, dynamic hydrothermal sediments.</title>
        <authorList>
            <person name="Dombrowski N."/>
            <person name="Teske A."/>
            <person name="Baker B.J."/>
        </authorList>
    </citation>
    <scope>NUCLEOTIDE SEQUENCE [LARGE SCALE GENOMIC DNA]</scope>
    <source>
        <strain evidence="7">B79_G16</strain>
    </source>
</reference>
<keyword evidence="4" id="KW-0546">Nucleotide metabolism</keyword>
<evidence type="ECO:0000313" key="8">
    <source>
        <dbReference type="Proteomes" id="UP000281261"/>
    </source>
</evidence>
<evidence type="ECO:0000256" key="4">
    <source>
        <dbReference type="ARBA" id="ARBA00023080"/>
    </source>
</evidence>
<dbReference type="Pfam" id="PF00692">
    <property type="entry name" value="dUTPase"/>
    <property type="match status" value="1"/>
</dbReference>
<dbReference type="GO" id="GO:0046081">
    <property type="term" value="P:dUTP catabolic process"/>
    <property type="evidence" value="ECO:0007669"/>
    <property type="project" value="InterPro"/>
</dbReference>
<dbReference type="InterPro" id="IPR008181">
    <property type="entry name" value="dUTPase"/>
</dbReference>
<keyword evidence="3 7" id="KW-0378">Hydrolase</keyword>
<gene>
    <name evidence="7" type="ORF">DRH29_01960</name>
</gene>
<dbReference type="InterPro" id="IPR036157">
    <property type="entry name" value="dUTPase-like_sf"/>
</dbReference>
<dbReference type="GO" id="GO:0000287">
    <property type="term" value="F:magnesium ion binding"/>
    <property type="evidence" value="ECO:0007669"/>
    <property type="project" value="InterPro"/>
</dbReference>
<evidence type="ECO:0000256" key="1">
    <source>
        <dbReference type="ARBA" id="ARBA00006581"/>
    </source>
</evidence>
<accession>A0A420ZD35</accession>
<dbReference type="PANTHER" id="PTHR11241:SF0">
    <property type="entry name" value="DEOXYURIDINE 5'-TRIPHOSPHATE NUCLEOTIDOHYDROLASE"/>
    <property type="match status" value="1"/>
</dbReference>
<dbReference type="EC" id="3.6.1.23" evidence="2"/>
<dbReference type="AlphaFoldDB" id="A0A420ZD35"/>
<comment type="catalytic activity">
    <reaction evidence="5">
        <text>dUTP + H2O = dUMP + diphosphate + H(+)</text>
        <dbReference type="Rhea" id="RHEA:10248"/>
        <dbReference type="ChEBI" id="CHEBI:15377"/>
        <dbReference type="ChEBI" id="CHEBI:15378"/>
        <dbReference type="ChEBI" id="CHEBI:33019"/>
        <dbReference type="ChEBI" id="CHEBI:61555"/>
        <dbReference type="ChEBI" id="CHEBI:246422"/>
        <dbReference type="EC" id="3.6.1.23"/>
    </reaction>
</comment>
<evidence type="ECO:0000256" key="2">
    <source>
        <dbReference type="ARBA" id="ARBA00012379"/>
    </source>
</evidence>
<dbReference type="GO" id="GO:0006226">
    <property type="term" value="P:dUMP biosynthetic process"/>
    <property type="evidence" value="ECO:0007669"/>
    <property type="project" value="InterPro"/>
</dbReference>
<dbReference type="InterPro" id="IPR029054">
    <property type="entry name" value="dUTPase-like"/>
</dbReference>
<protein>
    <recommendedName>
        <fullName evidence="2">dUTP diphosphatase</fullName>
        <ecNumber evidence="2">3.6.1.23</ecNumber>
    </recommendedName>
</protein>
<feature type="domain" description="dUTPase-like" evidence="6">
    <location>
        <begin position="12"/>
        <end position="143"/>
    </location>
</feature>
<dbReference type="Proteomes" id="UP000281261">
    <property type="component" value="Unassembled WGS sequence"/>
</dbReference>
<dbReference type="EMBL" id="QMNG01000004">
    <property type="protein sequence ID" value="RLC37470.1"/>
    <property type="molecule type" value="Genomic_DNA"/>
</dbReference>
<dbReference type="NCBIfam" id="TIGR00576">
    <property type="entry name" value="dut"/>
    <property type="match status" value="1"/>
</dbReference>
<dbReference type="CDD" id="cd07557">
    <property type="entry name" value="trimeric_dUTPase"/>
    <property type="match status" value="1"/>
</dbReference>
<evidence type="ECO:0000256" key="5">
    <source>
        <dbReference type="ARBA" id="ARBA00047686"/>
    </source>
</evidence>
<evidence type="ECO:0000313" key="7">
    <source>
        <dbReference type="EMBL" id="RLC37470.1"/>
    </source>
</evidence>
<dbReference type="SUPFAM" id="SSF51283">
    <property type="entry name" value="dUTPase-like"/>
    <property type="match status" value="1"/>
</dbReference>
<organism evidence="7 8">
    <name type="scientific">candidate division Kazan bacterium</name>
    <dbReference type="NCBI Taxonomy" id="2202143"/>
    <lineage>
        <taxon>Bacteria</taxon>
        <taxon>Bacteria division Kazan-3B-28</taxon>
    </lineage>
</organism>